<dbReference type="InterPro" id="IPR000639">
    <property type="entry name" value="Epox_hydrolase-like"/>
</dbReference>
<dbReference type="RefSeq" id="WP_386360327.1">
    <property type="nucleotide sequence ID" value="NZ_JBHRXZ010000002.1"/>
</dbReference>
<comment type="caution">
    <text evidence="3">The sequence shown here is derived from an EMBL/GenBank/DDBJ whole genome shotgun (WGS) entry which is preliminary data.</text>
</comment>
<name>A0ABV7T445_9GAMM</name>
<evidence type="ECO:0000256" key="1">
    <source>
        <dbReference type="SAM" id="MobiDB-lite"/>
    </source>
</evidence>
<dbReference type="Gene3D" id="3.40.50.1820">
    <property type="entry name" value="alpha/beta hydrolase"/>
    <property type="match status" value="1"/>
</dbReference>
<accession>A0ABV7T445</accession>
<dbReference type="Proteomes" id="UP001595630">
    <property type="component" value="Unassembled WGS sequence"/>
</dbReference>
<keyword evidence="4" id="KW-1185">Reference proteome</keyword>
<dbReference type="Pfam" id="PF00561">
    <property type="entry name" value="Abhydrolase_1"/>
    <property type="match status" value="1"/>
</dbReference>
<protein>
    <submittedName>
        <fullName evidence="3">Alpha/beta fold hydrolase</fullName>
    </submittedName>
</protein>
<dbReference type="GO" id="GO:0016787">
    <property type="term" value="F:hydrolase activity"/>
    <property type="evidence" value="ECO:0007669"/>
    <property type="project" value="UniProtKB-KW"/>
</dbReference>
<organism evidence="3 4">
    <name type="scientific">Stutzerimonas tarimensis</name>
    <dbReference type="NCBI Taxonomy" id="1507735"/>
    <lineage>
        <taxon>Bacteria</taxon>
        <taxon>Pseudomonadati</taxon>
        <taxon>Pseudomonadota</taxon>
        <taxon>Gammaproteobacteria</taxon>
        <taxon>Pseudomonadales</taxon>
        <taxon>Pseudomonadaceae</taxon>
        <taxon>Stutzerimonas</taxon>
    </lineage>
</organism>
<keyword evidence="3" id="KW-0378">Hydrolase</keyword>
<dbReference type="InterPro" id="IPR050471">
    <property type="entry name" value="AB_hydrolase"/>
</dbReference>
<gene>
    <name evidence="3" type="ORF">ACFOMF_00940</name>
</gene>
<dbReference type="SUPFAM" id="SSF53474">
    <property type="entry name" value="alpha/beta-Hydrolases"/>
    <property type="match status" value="1"/>
</dbReference>
<dbReference type="PANTHER" id="PTHR43433">
    <property type="entry name" value="HYDROLASE, ALPHA/BETA FOLD FAMILY PROTEIN"/>
    <property type="match status" value="1"/>
</dbReference>
<proteinExistence type="predicted"/>
<feature type="region of interest" description="Disordered" evidence="1">
    <location>
        <begin position="311"/>
        <end position="333"/>
    </location>
</feature>
<sequence>MPSFLIRSAVAMAASAAYLVYRQHKTEEECPPTGQFVEVEGVRLHYTEKGSGRPLVLLHGAATMGVDFELSGLLDKAAGHYRVIVFDRPGYGHSDRPVDRPWDPTAQARLFHGAFRALGIERPLVLGHSWGAMLAVALGLDYPESVSGLVLAGGYFYPVSRPEMMLAQQPSIPVVSDLMRHTITPWLVRAAWPMLIKRVFAPGEVPARFNEFPTWMALRSSSLQAASDELGLLISSATALSPRYGELKVPTTIIVGREDALLPMDKHSAQLHAALPEADYRELEGVGHMLHYQATDAVLDAIDSVAVKAESSIGTPPAMPPSDPLADGPRPDA</sequence>
<dbReference type="PRINTS" id="PR00412">
    <property type="entry name" value="EPOXHYDRLASE"/>
</dbReference>
<dbReference type="InterPro" id="IPR029058">
    <property type="entry name" value="AB_hydrolase_fold"/>
</dbReference>
<feature type="domain" description="AB hydrolase-1" evidence="2">
    <location>
        <begin position="54"/>
        <end position="293"/>
    </location>
</feature>
<evidence type="ECO:0000313" key="3">
    <source>
        <dbReference type="EMBL" id="MFC3606351.1"/>
    </source>
</evidence>
<reference evidence="4" key="1">
    <citation type="journal article" date="2019" name="Int. J. Syst. Evol. Microbiol.">
        <title>The Global Catalogue of Microorganisms (GCM) 10K type strain sequencing project: providing services to taxonomists for standard genome sequencing and annotation.</title>
        <authorList>
            <consortium name="The Broad Institute Genomics Platform"/>
            <consortium name="The Broad Institute Genome Sequencing Center for Infectious Disease"/>
            <person name="Wu L."/>
            <person name="Ma J."/>
        </authorList>
    </citation>
    <scope>NUCLEOTIDE SEQUENCE [LARGE SCALE GENOMIC DNA]</scope>
    <source>
        <strain evidence="4">KCTC 42447</strain>
    </source>
</reference>
<dbReference type="PRINTS" id="PR00111">
    <property type="entry name" value="ABHYDROLASE"/>
</dbReference>
<evidence type="ECO:0000313" key="4">
    <source>
        <dbReference type="Proteomes" id="UP001595630"/>
    </source>
</evidence>
<dbReference type="EMBL" id="JBHRXZ010000002">
    <property type="protein sequence ID" value="MFC3606351.1"/>
    <property type="molecule type" value="Genomic_DNA"/>
</dbReference>
<dbReference type="PANTHER" id="PTHR43433:SF5">
    <property type="entry name" value="AB HYDROLASE-1 DOMAIN-CONTAINING PROTEIN"/>
    <property type="match status" value="1"/>
</dbReference>
<dbReference type="InterPro" id="IPR000073">
    <property type="entry name" value="AB_hydrolase_1"/>
</dbReference>
<evidence type="ECO:0000259" key="2">
    <source>
        <dbReference type="Pfam" id="PF00561"/>
    </source>
</evidence>